<feature type="compositionally biased region" description="Polar residues" evidence="2">
    <location>
        <begin position="396"/>
        <end position="414"/>
    </location>
</feature>
<dbReference type="AlphaFoldDB" id="A0A8J4XU36"/>
<accession>A0A8J4XU36</accession>
<feature type="region of interest" description="Disordered" evidence="2">
    <location>
        <begin position="263"/>
        <end position="418"/>
    </location>
</feature>
<feature type="compositionally biased region" description="Polar residues" evidence="2">
    <location>
        <begin position="298"/>
        <end position="310"/>
    </location>
</feature>
<reference evidence="4" key="1">
    <citation type="submission" date="2020-07" db="EMBL/GenBank/DDBJ databases">
        <title>The High-quality genome of the commercially important snow crab, Chionoecetes opilio.</title>
        <authorList>
            <person name="Jeong J.-H."/>
            <person name="Ryu S."/>
        </authorList>
    </citation>
    <scope>NUCLEOTIDE SEQUENCE</scope>
    <source>
        <strain evidence="4">MADBK_172401_WGS</strain>
        <tissue evidence="4">Digestive gland</tissue>
    </source>
</reference>
<proteinExistence type="predicted"/>
<feature type="domain" description="K Homology" evidence="3">
    <location>
        <begin position="1"/>
        <end position="72"/>
    </location>
</feature>
<evidence type="ECO:0000259" key="3">
    <source>
        <dbReference type="SMART" id="SM00322"/>
    </source>
</evidence>
<organism evidence="4 5">
    <name type="scientific">Chionoecetes opilio</name>
    <name type="common">Atlantic snow crab</name>
    <name type="synonym">Cancer opilio</name>
    <dbReference type="NCBI Taxonomy" id="41210"/>
    <lineage>
        <taxon>Eukaryota</taxon>
        <taxon>Metazoa</taxon>
        <taxon>Ecdysozoa</taxon>
        <taxon>Arthropoda</taxon>
        <taxon>Crustacea</taxon>
        <taxon>Multicrustacea</taxon>
        <taxon>Malacostraca</taxon>
        <taxon>Eumalacostraca</taxon>
        <taxon>Eucarida</taxon>
        <taxon>Decapoda</taxon>
        <taxon>Pleocyemata</taxon>
        <taxon>Brachyura</taxon>
        <taxon>Eubrachyura</taxon>
        <taxon>Majoidea</taxon>
        <taxon>Majidae</taxon>
        <taxon>Chionoecetes</taxon>
    </lineage>
</organism>
<dbReference type="GO" id="GO:0003723">
    <property type="term" value="F:RNA binding"/>
    <property type="evidence" value="ECO:0007669"/>
    <property type="project" value="UniProtKB-UniRule"/>
</dbReference>
<protein>
    <recommendedName>
        <fullName evidence="3">K Homology domain-containing protein</fullName>
    </recommendedName>
</protein>
<evidence type="ECO:0000313" key="5">
    <source>
        <dbReference type="Proteomes" id="UP000770661"/>
    </source>
</evidence>
<evidence type="ECO:0000256" key="2">
    <source>
        <dbReference type="SAM" id="MobiDB-lite"/>
    </source>
</evidence>
<dbReference type="InterPro" id="IPR004087">
    <property type="entry name" value="KH_dom"/>
</dbReference>
<dbReference type="InterPro" id="IPR004088">
    <property type="entry name" value="KH_dom_type_1"/>
</dbReference>
<feature type="region of interest" description="Disordered" evidence="2">
    <location>
        <begin position="109"/>
        <end position="169"/>
    </location>
</feature>
<dbReference type="SMART" id="SM00322">
    <property type="entry name" value="KH"/>
    <property type="match status" value="1"/>
</dbReference>
<dbReference type="OrthoDB" id="441329at2759"/>
<keyword evidence="1" id="KW-0694">RNA-binding</keyword>
<name>A0A8J4XU36_CHIOP</name>
<keyword evidence="5" id="KW-1185">Reference proteome</keyword>
<sequence length="541" mass="59229">MLSEIERRLTNGTVGRIIGKGGQNVRDLQRQTGSVIKLPRQGSTTSEDPTVHIVGPFFSVQVGEQRPEGGRKTTGARGRCLTLKSAERTMTRALRAFRTKKRNLFGKSHLCPAAHQSDHTDVRALHQRRRQHRASQSGSADATDAPVRSRPPGGAHRRHHHPSHIPKRRRHWSLRPAALPHFDLACLLVLLSGARAGWASRHSESGWPEAGVREVGEVWQGCADARKGQRSRLESLVTYGTALPSLTLYACALECLERPSLHTTSAPPHLRPSHLCTPPPRPPTSDPAISVHHLRAPTPQTQPSLHTTSAPPHLRPSHLRTPPPCPPPQTQPSPHTTSALPHLRPSHLCTPPPRPSTSDPAISAHHLRAPPPQTQPSPHTTSAPPHLRPDKDTAEETNTLQGINSPNSRQNNVTVEAGPCSPSQLCVPAVRQLGWRRLCPPSRTPTHATSQLGLPPVRVARVSVPQCISTTPDDITCMSVYACASMHMYIRVYTLPRTPCLHAETAVLPRCCDLPRGTQITKKGSMENSVQETEMPKRKVQ</sequence>
<feature type="region of interest" description="Disordered" evidence="2">
    <location>
        <begin position="522"/>
        <end position="541"/>
    </location>
</feature>
<evidence type="ECO:0000256" key="1">
    <source>
        <dbReference type="PROSITE-ProRule" id="PRU00117"/>
    </source>
</evidence>
<feature type="compositionally biased region" description="Low complexity" evidence="2">
    <location>
        <begin position="376"/>
        <end position="385"/>
    </location>
</feature>
<dbReference type="SUPFAM" id="SSF54791">
    <property type="entry name" value="Eukaryotic type KH-domain (KH-domain type I)"/>
    <property type="match status" value="1"/>
</dbReference>
<feature type="compositionally biased region" description="Polar residues" evidence="2">
    <location>
        <begin position="522"/>
        <end position="532"/>
    </location>
</feature>
<dbReference type="CDD" id="cd22403">
    <property type="entry name" value="KH-I_IGF2BP_rpt4"/>
    <property type="match status" value="1"/>
</dbReference>
<dbReference type="GO" id="GO:0010468">
    <property type="term" value="P:regulation of gene expression"/>
    <property type="evidence" value="ECO:0007669"/>
    <property type="project" value="UniProtKB-ARBA"/>
</dbReference>
<gene>
    <name evidence="4" type="ORF">GWK47_019418</name>
</gene>
<dbReference type="Pfam" id="PF00013">
    <property type="entry name" value="KH_1"/>
    <property type="match status" value="1"/>
</dbReference>
<comment type="caution">
    <text evidence="4">The sequence shown here is derived from an EMBL/GenBank/DDBJ whole genome shotgun (WGS) entry which is preliminary data.</text>
</comment>
<evidence type="ECO:0000313" key="4">
    <source>
        <dbReference type="EMBL" id="KAG0711986.1"/>
    </source>
</evidence>
<feature type="compositionally biased region" description="Basic residues" evidence="2">
    <location>
        <begin position="155"/>
        <end position="169"/>
    </location>
</feature>
<feature type="compositionally biased region" description="Pro residues" evidence="2">
    <location>
        <begin position="321"/>
        <end position="331"/>
    </location>
</feature>
<dbReference type="PROSITE" id="PS50084">
    <property type="entry name" value="KH_TYPE_1"/>
    <property type="match status" value="1"/>
</dbReference>
<dbReference type="Gene3D" id="3.30.310.210">
    <property type="match status" value="1"/>
</dbReference>
<dbReference type="EMBL" id="JACEEZ010022813">
    <property type="protein sequence ID" value="KAG0711986.1"/>
    <property type="molecule type" value="Genomic_DNA"/>
</dbReference>
<dbReference type="Proteomes" id="UP000770661">
    <property type="component" value="Unassembled WGS sequence"/>
</dbReference>
<dbReference type="InterPro" id="IPR036612">
    <property type="entry name" value="KH_dom_type_1_sf"/>
</dbReference>